<proteinExistence type="predicted"/>
<keyword evidence="2" id="KW-1185">Reference proteome</keyword>
<evidence type="ECO:0000313" key="1">
    <source>
        <dbReference type="EMBL" id="CCI88392.2"/>
    </source>
</evidence>
<organism evidence="1 2">
    <name type="scientific">Yersinia phage phiR8-01</name>
    <dbReference type="NCBI Taxonomy" id="1206556"/>
    <lineage>
        <taxon>Viruses</taxon>
        <taxon>Duplodnaviria</taxon>
        <taxon>Heunggongvirae</taxon>
        <taxon>Uroviricota</taxon>
        <taxon>Caudoviricetes</taxon>
        <taxon>Autographivirales</taxon>
        <taxon>Autonotataviridae</taxon>
        <taxon>Melnykvirinae</taxon>
        <taxon>Pienvirus</taxon>
        <taxon>Pienvirus R801</taxon>
    </lineage>
</organism>
<dbReference type="InterPro" id="IPR057548">
    <property type="entry name" value="S-AdoMet_lyase-like"/>
</dbReference>
<evidence type="ECO:0000313" key="2">
    <source>
        <dbReference type="Proteomes" id="UP000002907"/>
    </source>
</evidence>
<dbReference type="EMBL" id="HE956707">
    <property type="protein sequence ID" value="CCI88392.2"/>
    <property type="molecule type" value="Genomic_DNA"/>
</dbReference>
<sequence>MLTKMYVFMSACTGGELDDHNTGALHDTLNNQRWVWEPLKGVYKGAEEDSVVVQVDDFSDVGSLVRIAEQYNQESIMIRDARGKCFLYYLNDRRMESIGLMFQTDIKPTTDSYSMNMSGLYFYTL</sequence>
<dbReference type="KEGG" id="vg:54990841"/>
<dbReference type="RefSeq" id="YP_009800345.1">
    <property type="nucleotide sequence ID" value="NC_047951.1"/>
</dbReference>
<accession>I7LEA3</accession>
<dbReference type="Proteomes" id="UP000002907">
    <property type="component" value="Segment"/>
</dbReference>
<name>I7LEA3_9CAUD</name>
<dbReference type="GeneID" id="54990841"/>
<dbReference type="Pfam" id="PF23780">
    <property type="entry name" value="S-AdoMet_lyase"/>
    <property type="match status" value="1"/>
</dbReference>
<reference evidence="1" key="1">
    <citation type="submission" date="2012-06" db="EMBL/GenBank/DDBJ databases">
        <title>Genomic characterization of five bacteriophages specific for Yersinia species.</title>
        <authorList>
            <person name="Skurnik M."/>
            <person name="Nawaz A."/>
            <person name="Happonen L."/>
            <person name="Butcher S."/>
            <person name="Mattinen L."/>
        </authorList>
    </citation>
    <scope>NUCLEOTIDE SEQUENCE [LARGE SCALE GENOMIC DNA]</scope>
</reference>
<gene>
    <name evidence="1" type="primary">g011</name>
    <name evidence="1" type="ORF">BN110_022</name>
</gene>
<protein>
    <submittedName>
        <fullName evidence="1">Uncharacterized protein</fullName>
    </submittedName>
</protein>